<evidence type="ECO:0000256" key="3">
    <source>
        <dbReference type="ARBA" id="ARBA00022989"/>
    </source>
</evidence>
<dbReference type="GO" id="GO:0016020">
    <property type="term" value="C:membrane"/>
    <property type="evidence" value="ECO:0007669"/>
    <property type="project" value="UniProtKB-SubCell"/>
</dbReference>
<evidence type="ECO:0000256" key="5">
    <source>
        <dbReference type="SAM" id="Phobius"/>
    </source>
</evidence>
<protein>
    <recommendedName>
        <fullName evidence="6">G-protein coupled receptors family 1 profile domain-containing protein</fullName>
    </recommendedName>
</protein>
<dbReference type="PANTHER" id="PTHR23017:SF3">
    <property type="entry name" value="G-PROTEIN COUPLED RECEPTORS FAMILY 1 PROFILE DOMAIN-CONTAINING PROTEIN"/>
    <property type="match status" value="1"/>
</dbReference>
<keyword evidence="2 5" id="KW-0812">Transmembrane</keyword>
<evidence type="ECO:0000256" key="2">
    <source>
        <dbReference type="ARBA" id="ARBA00022692"/>
    </source>
</evidence>
<dbReference type="AlphaFoldDB" id="W2SXR5"/>
<dbReference type="PROSITE" id="PS50262">
    <property type="entry name" value="G_PROTEIN_RECEP_F1_2"/>
    <property type="match status" value="1"/>
</dbReference>
<dbReference type="PANTHER" id="PTHR23017">
    <property type="entry name" value="SERPENTINE RECEPTOR, CLASS X"/>
    <property type="match status" value="1"/>
</dbReference>
<feature type="domain" description="G-protein coupled receptors family 1 profile" evidence="6">
    <location>
        <begin position="23"/>
        <end position="207"/>
    </location>
</feature>
<feature type="transmembrane region" description="Helical" evidence="5">
    <location>
        <begin position="52"/>
        <end position="77"/>
    </location>
</feature>
<accession>W2SXR5</accession>
<reference evidence="8" key="1">
    <citation type="journal article" date="2014" name="Nat. Genet.">
        <title>Genome of the human hookworm Necator americanus.</title>
        <authorList>
            <person name="Tang Y.T."/>
            <person name="Gao X."/>
            <person name="Rosa B.A."/>
            <person name="Abubucker S."/>
            <person name="Hallsworth-Pepin K."/>
            <person name="Martin J."/>
            <person name="Tyagi R."/>
            <person name="Heizer E."/>
            <person name="Zhang X."/>
            <person name="Bhonagiri-Palsikar V."/>
            <person name="Minx P."/>
            <person name="Warren W.C."/>
            <person name="Wang Q."/>
            <person name="Zhan B."/>
            <person name="Hotez P.J."/>
            <person name="Sternberg P.W."/>
            <person name="Dougall A."/>
            <person name="Gaze S.T."/>
            <person name="Mulvenna J."/>
            <person name="Sotillo J."/>
            <person name="Ranganathan S."/>
            <person name="Rabelo E.M."/>
            <person name="Wilson R.K."/>
            <person name="Felgner P.L."/>
            <person name="Bethony J."/>
            <person name="Hawdon J.M."/>
            <person name="Gasser R.B."/>
            <person name="Loukas A."/>
            <person name="Mitreva M."/>
        </authorList>
    </citation>
    <scope>NUCLEOTIDE SEQUENCE [LARGE SCALE GENOMIC DNA]</scope>
</reference>
<dbReference type="GeneID" id="25353029"/>
<evidence type="ECO:0000313" key="8">
    <source>
        <dbReference type="Proteomes" id="UP000053676"/>
    </source>
</evidence>
<proteinExistence type="predicted"/>
<dbReference type="CDD" id="cd00637">
    <property type="entry name" value="7tm_classA_rhodopsin-like"/>
    <property type="match status" value="1"/>
</dbReference>
<dbReference type="CTD" id="25353029"/>
<dbReference type="KEGG" id="nai:NECAME_13001"/>
<name>W2SXR5_NECAM</name>
<feature type="transmembrane region" description="Helical" evidence="5">
    <location>
        <begin position="174"/>
        <end position="194"/>
    </location>
</feature>
<dbReference type="EMBL" id="KI660362">
    <property type="protein sequence ID" value="ETN74425.1"/>
    <property type="molecule type" value="Genomic_DNA"/>
</dbReference>
<sequence>MEAIPDGTLSLLGLLLILMATIGICMCLVEIYEILRIKRILPFKYFTLSQAIIHFTGQSVVVILCIASQLIFGPWVYPPLVGYMALALQFASLYISLTMSVNRLISVSFPTRYPKVFTPTTAAVIAILACIFAFSTTSALLVDECNLNFRRDIGGFSFRDTDCGRLFSTYIDAIYSIALVLIAVPLDITSLFILRRISKVCGHVDNG</sequence>
<dbReference type="Gene3D" id="1.20.1070.10">
    <property type="entry name" value="Rhodopsin 7-helix transmembrane proteins"/>
    <property type="match status" value="1"/>
</dbReference>
<feature type="transmembrane region" description="Helical" evidence="5">
    <location>
        <begin position="83"/>
        <end position="105"/>
    </location>
</feature>
<evidence type="ECO:0000259" key="6">
    <source>
        <dbReference type="PROSITE" id="PS50262"/>
    </source>
</evidence>
<dbReference type="OrthoDB" id="6159456at2759"/>
<keyword evidence="3 5" id="KW-1133">Transmembrane helix</keyword>
<evidence type="ECO:0000313" key="7">
    <source>
        <dbReference type="EMBL" id="ETN74425.1"/>
    </source>
</evidence>
<keyword evidence="8" id="KW-1185">Reference proteome</keyword>
<dbReference type="InterPro" id="IPR019430">
    <property type="entry name" value="7TM_GPCR_serpentine_rcpt_Srx"/>
</dbReference>
<dbReference type="SUPFAM" id="SSF81321">
    <property type="entry name" value="Family A G protein-coupled receptor-like"/>
    <property type="match status" value="1"/>
</dbReference>
<evidence type="ECO:0000256" key="1">
    <source>
        <dbReference type="ARBA" id="ARBA00004370"/>
    </source>
</evidence>
<organism evidence="7 8">
    <name type="scientific">Necator americanus</name>
    <name type="common">Human hookworm</name>
    <dbReference type="NCBI Taxonomy" id="51031"/>
    <lineage>
        <taxon>Eukaryota</taxon>
        <taxon>Metazoa</taxon>
        <taxon>Ecdysozoa</taxon>
        <taxon>Nematoda</taxon>
        <taxon>Chromadorea</taxon>
        <taxon>Rhabditida</taxon>
        <taxon>Rhabditina</taxon>
        <taxon>Rhabditomorpha</taxon>
        <taxon>Strongyloidea</taxon>
        <taxon>Ancylostomatidae</taxon>
        <taxon>Bunostominae</taxon>
        <taxon>Necator</taxon>
    </lineage>
</organism>
<dbReference type="Pfam" id="PF10328">
    <property type="entry name" value="7TM_GPCR_Srx"/>
    <property type="match status" value="1"/>
</dbReference>
<dbReference type="InterPro" id="IPR017452">
    <property type="entry name" value="GPCR_Rhodpsn_7TM"/>
</dbReference>
<feature type="transmembrane region" description="Helical" evidence="5">
    <location>
        <begin position="12"/>
        <end position="32"/>
    </location>
</feature>
<feature type="transmembrane region" description="Helical" evidence="5">
    <location>
        <begin position="117"/>
        <end position="142"/>
    </location>
</feature>
<comment type="subcellular location">
    <subcellularLocation>
        <location evidence="1">Membrane</location>
    </subcellularLocation>
</comment>
<dbReference type="OMA" id="ATIGICM"/>
<keyword evidence="4 5" id="KW-0472">Membrane</keyword>
<gene>
    <name evidence="7" type="ORF">NECAME_13001</name>
</gene>
<evidence type="ECO:0000256" key="4">
    <source>
        <dbReference type="ARBA" id="ARBA00023136"/>
    </source>
</evidence>
<dbReference type="Proteomes" id="UP000053676">
    <property type="component" value="Unassembled WGS sequence"/>
</dbReference>